<accession>A0A9D3P9L5</accession>
<name>A0A9D3P9L5_MEGAT</name>
<dbReference type="InterPro" id="IPR001304">
    <property type="entry name" value="C-type_lectin-like"/>
</dbReference>
<dbReference type="SMART" id="SM00034">
    <property type="entry name" value="CLECT"/>
    <property type="match status" value="1"/>
</dbReference>
<dbReference type="InterPro" id="IPR016187">
    <property type="entry name" value="CTDL_fold"/>
</dbReference>
<keyword evidence="1" id="KW-1015">Disulfide bond</keyword>
<organism evidence="4 5">
    <name type="scientific">Megalops atlanticus</name>
    <name type="common">Tarpon</name>
    <name type="synonym">Clupea gigantea</name>
    <dbReference type="NCBI Taxonomy" id="7932"/>
    <lineage>
        <taxon>Eukaryota</taxon>
        <taxon>Metazoa</taxon>
        <taxon>Chordata</taxon>
        <taxon>Craniata</taxon>
        <taxon>Vertebrata</taxon>
        <taxon>Euteleostomi</taxon>
        <taxon>Actinopterygii</taxon>
        <taxon>Neopterygii</taxon>
        <taxon>Teleostei</taxon>
        <taxon>Elopiformes</taxon>
        <taxon>Megalopidae</taxon>
        <taxon>Megalops</taxon>
    </lineage>
</organism>
<dbReference type="PRINTS" id="PR00356">
    <property type="entry name" value="ANTIFREEZEII"/>
</dbReference>
<dbReference type="InterPro" id="IPR002353">
    <property type="entry name" value="AntifreezeII"/>
</dbReference>
<evidence type="ECO:0000259" key="3">
    <source>
        <dbReference type="PROSITE" id="PS50041"/>
    </source>
</evidence>
<dbReference type="Pfam" id="PF00059">
    <property type="entry name" value="Lectin_C"/>
    <property type="match status" value="1"/>
</dbReference>
<dbReference type="CDD" id="cd00037">
    <property type="entry name" value="CLECT"/>
    <property type="match status" value="1"/>
</dbReference>
<proteinExistence type="predicted"/>
<reference evidence="4" key="1">
    <citation type="submission" date="2021-01" db="EMBL/GenBank/DDBJ databases">
        <authorList>
            <person name="Zahm M."/>
            <person name="Roques C."/>
            <person name="Cabau C."/>
            <person name="Klopp C."/>
            <person name="Donnadieu C."/>
            <person name="Jouanno E."/>
            <person name="Lampietro C."/>
            <person name="Louis A."/>
            <person name="Herpin A."/>
            <person name="Echchiki A."/>
            <person name="Berthelot C."/>
            <person name="Parey E."/>
            <person name="Roest-Crollius H."/>
            <person name="Braasch I."/>
            <person name="Postlethwait J."/>
            <person name="Bobe J."/>
            <person name="Montfort J."/>
            <person name="Bouchez O."/>
            <person name="Begum T."/>
            <person name="Mejri S."/>
            <person name="Adams A."/>
            <person name="Chen W.-J."/>
            <person name="Guiguen Y."/>
        </authorList>
    </citation>
    <scope>NUCLEOTIDE SEQUENCE</scope>
    <source>
        <strain evidence="4">YG-15Mar2019-1</strain>
        <tissue evidence="4">Brain</tissue>
    </source>
</reference>
<feature type="signal peptide" evidence="2">
    <location>
        <begin position="1"/>
        <end position="23"/>
    </location>
</feature>
<dbReference type="SUPFAM" id="SSF56436">
    <property type="entry name" value="C-type lectin-like"/>
    <property type="match status" value="1"/>
</dbReference>
<dbReference type="InterPro" id="IPR016186">
    <property type="entry name" value="C-type_lectin-like/link_sf"/>
</dbReference>
<evidence type="ECO:0000313" key="4">
    <source>
        <dbReference type="EMBL" id="KAG7455091.1"/>
    </source>
</evidence>
<sequence length="168" mass="19183">MVSFPMSAFLCVAVLCGVTLVSGQSVPGGFCQCTCPDGWANFQDRCFQYIATKKTWTDAEAHCVSLGANLVSLHSKEEHQFLKKLIRSHDLNENPTWIGLSDCQKLKAWFWSDGSKADFFQWNSGEPNFVNNGECCVHTNWSKQKNWNDIPCRYSYPFVCSFRMDTRR</sequence>
<dbReference type="AlphaFoldDB" id="A0A9D3P9L5"/>
<dbReference type="Proteomes" id="UP001046870">
    <property type="component" value="Chromosome 24"/>
</dbReference>
<protein>
    <recommendedName>
        <fullName evidence="3">C-type lectin domain-containing protein</fullName>
    </recommendedName>
</protein>
<evidence type="ECO:0000256" key="2">
    <source>
        <dbReference type="SAM" id="SignalP"/>
    </source>
</evidence>
<dbReference type="InterPro" id="IPR050111">
    <property type="entry name" value="C-type_lectin/snaclec_domain"/>
</dbReference>
<evidence type="ECO:0000256" key="1">
    <source>
        <dbReference type="ARBA" id="ARBA00023157"/>
    </source>
</evidence>
<keyword evidence="5" id="KW-1185">Reference proteome</keyword>
<gene>
    <name evidence="4" type="ORF">MATL_G00252700</name>
</gene>
<feature type="chain" id="PRO_5039044239" description="C-type lectin domain-containing protein" evidence="2">
    <location>
        <begin position="24"/>
        <end position="168"/>
    </location>
</feature>
<feature type="domain" description="C-type lectin" evidence="3">
    <location>
        <begin position="42"/>
        <end position="161"/>
    </location>
</feature>
<comment type="caution">
    <text evidence="4">The sequence shown here is derived from an EMBL/GenBank/DDBJ whole genome shotgun (WGS) entry which is preliminary data.</text>
</comment>
<dbReference type="EMBL" id="JAFDVH010000024">
    <property type="protein sequence ID" value="KAG7455091.1"/>
    <property type="molecule type" value="Genomic_DNA"/>
</dbReference>
<keyword evidence="2" id="KW-0732">Signal</keyword>
<dbReference type="InterPro" id="IPR018378">
    <property type="entry name" value="C-type_lectin_CS"/>
</dbReference>
<evidence type="ECO:0000313" key="5">
    <source>
        <dbReference type="Proteomes" id="UP001046870"/>
    </source>
</evidence>
<dbReference type="Gene3D" id="3.10.100.10">
    <property type="entry name" value="Mannose-Binding Protein A, subunit A"/>
    <property type="match status" value="1"/>
</dbReference>
<dbReference type="PANTHER" id="PTHR22803">
    <property type="entry name" value="MANNOSE, PHOSPHOLIPASE, LECTIN RECEPTOR RELATED"/>
    <property type="match status" value="1"/>
</dbReference>
<dbReference type="PROSITE" id="PS00615">
    <property type="entry name" value="C_TYPE_LECTIN_1"/>
    <property type="match status" value="1"/>
</dbReference>
<dbReference type="OrthoDB" id="7357196at2759"/>
<dbReference type="PROSITE" id="PS50041">
    <property type="entry name" value="C_TYPE_LECTIN_2"/>
    <property type="match status" value="1"/>
</dbReference>